<evidence type="ECO:0000256" key="3">
    <source>
        <dbReference type="ARBA" id="ARBA00004721"/>
    </source>
</evidence>
<gene>
    <name evidence="14" type="ORF">HGRIS_005808</name>
</gene>
<organism evidence="14 15">
    <name type="scientific">Hohenbuehelia grisea</name>
    <dbReference type="NCBI Taxonomy" id="104357"/>
    <lineage>
        <taxon>Eukaryota</taxon>
        <taxon>Fungi</taxon>
        <taxon>Dikarya</taxon>
        <taxon>Basidiomycota</taxon>
        <taxon>Agaricomycotina</taxon>
        <taxon>Agaricomycetes</taxon>
        <taxon>Agaricomycetidae</taxon>
        <taxon>Agaricales</taxon>
        <taxon>Pleurotineae</taxon>
        <taxon>Pleurotaceae</taxon>
        <taxon>Hohenbuehelia</taxon>
    </lineage>
</organism>
<keyword evidence="10" id="KW-0408">Iron</keyword>
<proteinExistence type="inferred from homology"/>
<reference evidence="15" key="1">
    <citation type="submission" date="2024-06" db="EMBL/GenBank/DDBJ databases">
        <title>Multi-omics analyses provide insights into the biosynthesis of the anticancer antibiotic pleurotin in Hohenbuehelia grisea.</title>
        <authorList>
            <person name="Weaver J.A."/>
            <person name="Alberti F."/>
        </authorList>
    </citation>
    <scope>NUCLEOTIDE SEQUENCE [LARGE SCALE GENOMIC DNA]</scope>
    <source>
        <strain evidence="15">T-177</strain>
    </source>
</reference>
<keyword evidence="9" id="KW-0560">Oxidoreductase</keyword>
<dbReference type="Proteomes" id="UP001556367">
    <property type="component" value="Unassembled WGS sequence"/>
</dbReference>
<dbReference type="SUPFAM" id="SSF48264">
    <property type="entry name" value="Cytochrome P450"/>
    <property type="match status" value="1"/>
</dbReference>
<comment type="caution">
    <text evidence="14">The sequence shown here is derived from an EMBL/GenBank/DDBJ whole genome shotgun (WGS) entry which is preliminary data.</text>
</comment>
<protein>
    <recommendedName>
        <fullName evidence="16">Cytochrome P450</fullName>
    </recommendedName>
</protein>
<evidence type="ECO:0000256" key="5">
    <source>
        <dbReference type="ARBA" id="ARBA00022617"/>
    </source>
</evidence>
<keyword evidence="8 13" id="KW-1133">Transmembrane helix</keyword>
<evidence type="ECO:0000256" key="4">
    <source>
        <dbReference type="ARBA" id="ARBA00010617"/>
    </source>
</evidence>
<evidence type="ECO:0000256" key="12">
    <source>
        <dbReference type="ARBA" id="ARBA00023136"/>
    </source>
</evidence>
<dbReference type="EMBL" id="JASNQZ010000001">
    <property type="protein sequence ID" value="KAL0960787.1"/>
    <property type="molecule type" value="Genomic_DNA"/>
</dbReference>
<evidence type="ECO:0000256" key="6">
    <source>
        <dbReference type="ARBA" id="ARBA00022692"/>
    </source>
</evidence>
<evidence type="ECO:0000313" key="15">
    <source>
        <dbReference type="Proteomes" id="UP001556367"/>
    </source>
</evidence>
<keyword evidence="6 13" id="KW-0812">Transmembrane</keyword>
<keyword evidence="12 13" id="KW-0472">Membrane</keyword>
<keyword evidence="15" id="KW-1185">Reference proteome</keyword>
<evidence type="ECO:0000256" key="7">
    <source>
        <dbReference type="ARBA" id="ARBA00022723"/>
    </source>
</evidence>
<evidence type="ECO:0000256" key="2">
    <source>
        <dbReference type="ARBA" id="ARBA00004370"/>
    </source>
</evidence>
<comment type="pathway">
    <text evidence="3">Secondary metabolite biosynthesis; terpenoid biosynthesis.</text>
</comment>
<sequence>MSLQFLSEIRPLHVVFALLAWILWRVLYQLFFWPRFLSPLRAIPGPPLGSVLAGQFPAIMYGEAGIPQREWVKEHGPVVRVVGPIGIERLIVTRAETLHKILVGGWVEYPRPSFMREILGFVAGYGLLTVTGNEHKQMRKAMNPAFSLQNLMAQTDMYYDPINARVFHPT</sequence>
<evidence type="ECO:0008006" key="16">
    <source>
        <dbReference type="Google" id="ProtNLM"/>
    </source>
</evidence>
<evidence type="ECO:0000256" key="1">
    <source>
        <dbReference type="ARBA" id="ARBA00001971"/>
    </source>
</evidence>
<evidence type="ECO:0000256" key="11">
    <source>
        <dbReference type="ARBA" id="ARBA00023033"/>
    </source>
</evidence>
<dbReference type="PANTHER" id="PTHR24305:SF166">
    <property type="entry name" value="CYTOCHROME P450 12A4, MITOCHONDRIAL-RELATED"/>
    <property type="match status" value="1"/>
</dbReference>
<evidence type="ECO:0000313" key="14">
    <source>
        <dbReference type="EMBL" id="KAL0960787.1"/>
    </source>
</evidence>
<keyword evidence="5" id="KW-0349">Heme</keyword>
<dbReference type="InterPro" id="IPR036396">
    <property type="entry name" value="Cyt_P450_sf"/>
</dbReference>
<evidence type="ECO:0000256" key="13">
    <source>
        <dbReference type="SAM" id="Phobius"/>
    </source>
</evidence>
<feature type="transmembrane region" description="Helical" evidence="13">
    <location>
        <begin position="12"/>
        <end position="31"/>
    </location>
</feature>
<name>A0ABR3JYV3_9AGAR</name>
<evidence type="ECO:0000256" key="8">
    <source>
        <dbReference type="ARBA" id="ARBA00022989"/>
    </source>
</evidence>
<dbReference type="PANTHER" id="PTHR24305">
    <property type="entry name" value="CYTOCHROME P450"/>
    <property type="match status" value="1"/>
</dbReference>
<comment type="subcellular location">
    <subcellularLocation>
        <location evidence="2">Membrane</location>
    </subcellularLocation>
</comment>
<dbReference type="InterPro" id="IPR050121">
    <property type="entry name" value="Cytochrome_P450_monoxygenase"/>
</dbReference>
<dbReference type="Gene3D" id="1.10.630.10">
    <property type="entry name" value="Cytochrome P450"/>
    <property type="match status" value="1"/>
</dbReference>
<comment type="similarity">
    <text evidence="4">Belongs to the cytochrome P450 family.</text>
</comment>
<comment type="cofactor">
    <cofactor evidence="1">
        <name>heme</name>
        <dbReference type="ChEBI" id="CHEBI:30413"/>
    </cofactor>
</comment>
<evidence type="ECO:0000256" key="9">
    <source>
        <dbReference type="ARBA" id="ARBA00023002"/>
    </source>
</evidence>
<keyword evidence="11" id="KW-0503">Monooxygenase</keyword>
<accession>A0ABR3JYV3</accession>
<keyword evidence="7" id="KW-0479">Metal-binding</keyword>
<evidence type="ECO:0000256" key="10">
    <source>
        <dbReference type="ARBA" id="ARBA00023004"/>
    </source>
</evidence>